<sequence length="238" mass="26059">MSTIRWTHSSWTAFKGTSAEDNAATTLITWAATITVSWILLYMHRPHLSIVTTETKLPSSMTMSELSFATSVPWIPMERPMSASLKAGASFVLSPVTATTSPLCFRVCTIRSLSKGKDRAVTRILSTAAKLSPGEKFRNSTPSTIISSILELSLGVSRMPHSMAIALAVWTSSPVIILKFTPSFLHDSTADLTSRWHGYFKVRAPILSVQMVVADPVVSQAESFRTMAILSDTIRFFA</sequence>
<evidence type="ECO:0000313" key="3">
    <source>
        <dbReference type="Proteomes" id="UP000197138"/>
    </source>
</evidence>
<dbReference type="Proteomes" id="UP000197138">
    <property type="component" value="Unassembled WGS sequence"/>
</dbReference>
<dbReference type="AlphaFoldDB" id="A0A218XAR3"/>
<evidence type="ECO:0000313" key="2">
    <source>
        <dbReference type="EMBL" id="OWM82033.1"/>
    </source>
</evidence>
<name>A0A218XAR3_PUNGR</name>
<feature type="transmembrane region" description="Helical" evidence="1">
    <location>
        <begin position="23"/>
        <end position="43"/>
    </location>
</feature>
<gene>
    <name evidence="2" type="ORF">CDL15_Pgr001607</name>
</gene>
<keyword evidence="1" id="KW-0472">Membrane</keyword>
<evidence type="ECO:0000256" key="1">
    <source>
        <dbReference type="SAM" id="Phobius"/>
    </source>
</evidence>
<keyword evidence="1" id="KW-0812">Transmembrane</keyword>
<dbReference type="EMBL" id="MTKT01002011">
    <property type="protein sequence ID" value="OWM82033.1"/>
    <property type="molecule type" value="Genomic_DNA"/>
</dbReference>
<protein>
    <submittedName>
        <fullName evidence="2">Uncharacterized protein</fullName>
    </submittedName>
</protein>
<proteinExistence type="predicted"/>
<organism evidence="2 3">
    <name type="scientific">Punica granatum</name>
    <name type="common">Pomegranate</name>
    <dbReference type="NCBI Taxonomy" id="22663"/>
    <lineage>
        <taxon>Eukaryota</taxon>
        <taxon>Viridiplantae</taxon>
        <taxon>Streptophyta</taxon>
        <taxon>Embryophyta</taxon>
        <taxon>Tracheophyta</taxon>
        <taxon>Spermatophyta</taxon>
        <taxon>Magnoliopsida</taxon>
        <taxon>eudicotyledons</taxon>
        <taxon>Gunneridae</taxon>
        <taxon>Pentapetalae</taxon>
        <taxon>rosids</taxon>
        <taxon>malvids</taxon>
        <taxon>Myrtales</taxon>
        <taxon>Lythraceae</taxon>
        <taxon>Punica</taxon>
    </lineage>
</organism>
<accession>A0A218XAR3</accession>
<comment type="caution">
    <text evidence="2">The sequence shown here is derived from an EMBL/GenBank/DDBJ whole genome shotgun (WGS) entry which is preliminary data.</text>
</comment>
<keyword evidence="1" id="KW-1133">Transmembrane helix</keyword>
<reference evidence="3" key="1">
    <citation type="journal article" date="2017" name="Plant J.">
        <title>The pomegranate (Punica granatum L.) genome and the genomics of punicalagin biosynthesis.</title>
        <authorList>
            <person name="Qin G."/>
            <person name="Xu C."/>
            <person name="Ming R."/>
            <person name="Tang H."/>
            <person name="Guyot R."/>
            <person name="Kramer E.M."/>
            <person name="Hu Y."/>
            <person name="Yi X."/>
            <person name="Qi Y."/>
            <person name="Xu X."/>
            <person name="Gao Z."/>
            <person name="Pan H."/>
            <person name="Jian J."/>
            <person name="Tian Y."/>
            <person name="Yue Z."/>
            <person name="Xu Y."/>
        </authorList>
    </citation>
    <scope>NUCLEOTIDE SEQUENCE [LARGE SCALE GENOMIC DNA]</scope>
    <source>
        <strain evidence="3">cv. Dabenzi</strain>
    </source>
</reference>